<dbReference type="InterPro" id="IPR013785">
    <property type="entry name" value="Aldolase_TIM"/>
</dbReference>
<comment type="caution">
    <text evidence="3">The sequence shown here is derived from an EMBL/GenBank/DDBJ whole genome shotgun (WGS) entry which is preliminary data.</text>
</comment>
<dbReference type="PANTHER" id="PTHR43018:SF1">
    <property type="entry name" value="PROTEIN AROA(G)"/>
    <property type="match status" value="1"/>
</dbReference>
<accession>A0A926HWG8</accession>
<evidence type="ECO:0000259" key="2">
    <source>
        <dbReference type="Pfam" id="PF00793"/>
    </source>
</evidence>
<dbReference type="GO" id="GO:0016740">
    <property type="term" value="F:transferase activity"/>
    <property type="evidence" value="ECO:0007669"/>
    <property type="project" value="UniProtKB-KW"/>
</dbReference>
<protein>
    <submittedName>
        <fullName evidence="3">Bifunctional 3-deoxy-7-phosphoheptulonate synthase/chorismate mutase</fullName>
    </submittedName>
</protein>
<dbReference type="Pfam" id="PF00793">
    <property type="entry name" value="DAHP_synth_1"/>
    <property type="match status" value="1"/>
</dbReference>
<organism evidence="3 4">
    <name type="scientific">Bianquea renquensis</name>
    <dbReference type="NCBI Taxonomy" id="2763661"/>
    <lineage>
        <taxon>Bacteria</taxon>
        <taxon>Bacillati</taxon>
        <taxon>Bacillota</taxon>
        <taxon>Clostridia</taxon>
        <taxon>Eubacteriales</taxon>
        <taxon>Bianqueaceae</taxon>
        <taxon>Bianquea</taxon>
    </lineage>
</organism>
<dbReference type="RefSeq" id="WP_177719329.1">
    <property type="nucleotide sequence ID" value="NZ_JACRSQ010000004.1"/>
</dbReference>
<dbReference type="GO" id="GO:0009073">
    <property type="term" value="P:aromatic amino acid family biosynthetic process"/>
    <property type="evidence" value="ECO:0007669"/>
    <property type="project" value="InterPro"/>
</dbReference>
<proteinExistence type="predicted"/>
<name>A0A926HWG8_9FIRM</name>
<dbReference type="EMBL" id="JACRSQ010000004">
    <property type="protein sequence ID" value="MBC8542702.1"/>
    <property type="molecule type" value="Genomic_DNA"/>
</dbReference>
<dbReference type="SUPFAM" id="SSF51569">
    <property type="entry name" value="Aldolase"/>
    <property type="match status" value="1"/>
</dbReference>
<dbReference type="InterPro" id="IPR006218">
    <property type="entry name" value="DAHP1/KDSA"/>
</dbReference>
<dbReference type="NCBIfam" id="TIGR01361">
    <property type="entry name" value="DAHP_synth_Bsub"/>
    <property type="match status" value="1"/>
</dbReference>
<dbReference type="InterPro" id="IPR006268">
    <property type="entry name" value="DAHP_syn_2"/>
</dbReference>
<keyword evidence="4" id="KW-1185">Reference proteome</keyword>
<keyword evidence="1" id="KW-0808">Transferase</keyword>
<dbReference type="GO" id="GO:0016832">
    <property type="term" value="F:aldehyde-lyase activity"/>
    <property type="evidence" value="ECO:0007669"/>
    <property type="project" value="InterPro"/>
</dbReference>
<dbReference type="InterPro" id="IPR052899">
    <property type="entry name" value="Class-I_DAHP_synthase"/>
</dbReference>
<dbReference type="AlphaFoldDB" id="A0A926HWG8"/>
<dbReference type="NCBIfam" id="NF009239">
    <property type="entry name" value="PRK12595.1"/>
    <property type="match status" value="1"/>
</dbReference>
<dbReference type="Gene3D" id="3.20.20.70">
    <property type="entry name" value="Aldolase class I"/>
    <property type="match status" value="1"/>
</dbReference>
<feature type="domain" description="DAHP synthetase I/KDSA" evidence="2">
    <location>
        <begin position="7"/>
        <end position="235"/>
    </location>
</feature>
<evidence type="ECO:0000313" key="3">
    <source>
        <dbReference type="EMBL" id="MBC8542702.1"/>
    </source>
</evidence>
<evidence type="ECO:0000313" key="4">
    <source>
        <dbReference type="Proteomes" id="UP000657006"/>
    </source>
</evidence>
<evidence type="ECO:0000256" key="1">
    <source>
        <dbReference type="ARBA" id="ARBA00022679"/>
    </source>
</evidence>
<dbReference type="Proteomes" id="UP000657006">
    <property type="component" value="Unassembled WGS sequence"/>
</dbReference>
<gene>
    <name evidence="3" type="ORF">H8730_03970</name>
</gene>
<sequence>MSVKCPTIIAGPCAVESMEQMRTIVPFLLSMKIQYIRAGAFKPRTSPDDFQGLGMEGLSILEAVRREYSVKIVSEIVDIRHLERMCQCVDILQVGARNMDNYELLKELGRSRVHVLLKRHMSATIAEFEKAAQYILQEGNPNLILCERGIRTFENATRNTLDLSCCALMKRRLDLPIIVDISHSLGRKDIAAPMAKAALAAGADGLMIEVHQQPSIALSDAAQQMDFIEFEDFLQNIRAAGAMGEL</sequence>
<dbReference type="PANTHER" id="PTHR43018">
    <property type="entry name" value="PHOSPHO-2-DEHYDRO-3-DEOXYHEPTONATE ALDOLASE"/>
    <property type="match status" value="1"/>
</dbReference>
<reference evidence="3" key="1">
    <citation type="submission" date="2020-08" db="EMBL/GenBank/DDBJ databases">
        <title>Genome public.</title>
        <authorList>
            <person name="Liu C."/>
            <person name="Sun Q."/>
        </authorList>
    </citation>
    <scope>NUCLEOTIDE SEQUENCE</scope>
    <source>
        <strain evidence="3">NSJ-32</strain>
    </source>
</reference>